<sequence length="324" mass="35917">MLAMNKILFVCSMSLTLLACQSTNSPDWYNAPPTNDPNYLVSVGQGRSLDQAKKSALNQINAQLWTQIDSSFSSRDVYQSSNAASSSSSLVDSKINSKTATVTFTDIEYPLIDKNDIAYYVQAKVKRESVIKQLQADIKQVNQQAEQQLQKLQHQDSLIWWLENRELVKQAELIAVRQSMLRAMEVNDIPTAPHMETLAAAVSKTQSSLVIRLNNSKSDQKAAELLAEKFSVEGVKTSLKNTSQATHHLRMSTEVRKSMVGDAFITTQLTTLTLQGRQGNTLASNEIISSGNSLTNYSLSKEGAQRHFAEIVETQGLWKSLGIK</sequence>
<keyword evidence="2" id="KW-0732">Signal</keyword>
<dbReference type="KEGG" id="vzi:G5S32_13835"/>
<dbReference type="EMBL" id="CP049331">
    <property type="protein sequence ID" value="QIH43271.1"/>
    <property type="molecule type" value="Genomic_DNA"/>
</dbReference>
<evidence type="ECO:0000256" key="2">
    <source>
        <dbReference type="SAM" id="SignalP"/>
    </source>
</evidence>
<feature type="domain" description="Lipoprotein LPP20-like" evidence="3">
    <location>
        <begin position="26"/>
        <end position="124"/>
    </location>
</feature>
<dbReference type="PROSITE" id="PS51257">
    <property type="entry name" value="PROKAR_LIPOPROTEIN"/>
    <property type="match status" value="1"/>
</dbReference>
<evidence type="ECO:0000313" key="5">
    <source>
        <dbReference type="Proteomes" id="UP000503003"/>
    </source>
</evidence>
<reference evidence="4 5" key="1">
    <citation type="submission" date="2020-02" db="EMBL/GenBank/DDBJ databases">
        <title>A complete genome of a marine bacterium Vibrio sp. ZWAL4003 isolated from the mangrove sediment with the ability to degrade polysaccharides.</title>
        <authorList>
            <person name="Wu J."/>
            <person name="Qu W."/>
            <person name="Zeng R."/>
        </authorList>
    </citation>
    <scope>NUCLEOTIDE SEQUENCE [LARGE SCALE GENOMIC DNA]</scope>
    <source>
        <strain evidence="4 5">ZWAL4003</strain>
    </source>
</reference>
<dbReference type="AlphaFoldDB" id="A0A6G7CMA8"/>
<dbReference type="Pfam" id="PF02169">
    <property type="entry name" value="LPP20"/>
    <property type="match status" value="1"/>
</dbReference>
<keyword evidence="1" id="KW-0175">Coiled coil</keyword>
<name>A0A6G7CMA8_9VIBR</name>
<dbReference type="Proteomes" id="UP000503003">
    <property type="component" value="Chromosome 1"/>
</dbReference>
<gene>
    <name evidence="4" type="ORF">G5S32_13835</name>
</gene>
<organism evidence="4 5">
    <name type="scientific">Vibrio ziniensis</name>
    <dbReference type="NCBI Taxonomy" id="2711221"/>
    <lineage>
        <taxon>Bacteria</taxon>
        <taxon>Pseudomonadati</taxon>
        <taxon>Pseudomonadota</taxon>
        <taxon>Gammaproteobacteria</taxon>
        <taxon>Vibrionales</taxon>
        <taxon>Vibrionaceae</taxon>
        <taxon>Vibrio</taxon>
    </lineage>
</organism>
<evidence type="ECO:0000313" key="4">
    <source>
        <dbReference type="EMBL" id="QIH43271.1"/>
    </source>
</evidence>
<dbReference type="Gene3D" id="3.10.28.20">
    <property type="entry name" value="Acetamidase/Formamidase-like domains"/>
    <property type="match status" value="1"/>
</dbReference>
<evidence type="ECO:0000256" key="1">
    <source>
        <dbReference type="SAM" id="Coils"/>
    </source>
</evidence>
<proteinExistence type="predicted"/>
<accession>A0A6G7CMA8</accession>
<feature type="signal peptide" evidence="2">
    <location>
        <begin position="1"/>
        <end position="19"/>
    </location>
</feature>
<keyword evidence="5" id="KW-1185">Reference proteome</keyword>
<protein>
    <recommendedName>
        <fullName evidence="3">Lipoprotein LPP20-like domain-containing protein</fullName>
    </recommendedName>
</protein>
<dbReference type="InterPro" id="IPR024952">
    <property type="entry name" value="LPP20-like_dom"/>
</dbReference>
<evidence type="ECO:0000259" key="3">
    <source>
        <dbReference type="Pfam" id="PF02169"/>
    </source>
</evidence>
<feature type="coiled-coil region" evidence="1">
    <location>
        <begin position="124"/>
        <end position="155"/>
    </location>
</feature>
<feature type="chain" id="PRO_5026184057" description="Lipoprotein LPP20-like domain-containing protein" evidence="2">
    <location>
        <begin position="20"/>
        <end position="324"/>
    </location>
</feature>